<dbReference type="EMBL" id="BMIJ01000001">
    <property type="protein sequence ID" value="GGB83633.1"/>
    <property type="molecule type" value="Genomic_DNA"/>
</dbReference>
<name>A0ABQ1JZT4_9GAMM</name>
<accession>A0ABQ1JZT4</accession>
<gene>
    <name evidence="1" type="ORF">GCM10011352_06850</name>
</gene>
<reference evidence="2" key="1">
    <citation type="journal article" date="2019" name="Int. J. Syst. Evol. Microbiol.">
        <title>The Global Catalogue of Microorganisms (GCM) 10K type strain sequencing project: providing services to taxonomists for standard genome sequencing and annotation.</title>
        <authorList>
            <consortium name="The Broad Institute Genomics Platform"/>
            <consortium name="The Broad Institute Genome Sequencing Center for Infectious Disease"/>
            <person name="Wu L."/>
            <person name="Ma J."/>
        </authorList>
    </citation>
    <scope>NUCLEOTIDE SEQUENCE [LARGE SCALE GENOMIC DNA]</scope>
    <source>
        <strain evidence="2">CGMCC 1.15341</strain>
    </source>
</reference>
<keyword evidence="2" id="KW-1185">Reference proteome</keyword>
<proteinExistence type="predicted"/>
<dbReference type="Proteomes" id="UP000629025">
    <property type="component" value="Unassembled WGS sequence"/>
</dbReference>
<sequence length="115" mass="12302">MLFGTIFRHQQYAEQIDGAVVDCVEVYWSGQCHQQCHSVLAIWKTTVGNRNAITDAGAAKALAVEQAAEDLFGGGSTGLASEGVAGQFQSSFLTDDIGVTESARFGQKFGQVHYV</sequence>
<protein>
    <submittedName>
        <fullName evidence="1">Uncharacterized protein</fullName>
    </submittedName>
</protein>
<evidence type="ECO:0000313" key="1">
    <source>
        <dbReference type="EMBL" id="GGB83633.1"/>
    </source>
</evidence>
<evidence type="ECO:0000313" key="2">
    <source>
        <dbReference type="Proteomes" id="UP000629025"/>
    </source>
</evidence>
<comment type="caution">
    <text evidence="1">The sequence shown here is derived from an EMBL/GenBank/DDBJ whole genome shotgun (WGS) entry which is preliminary data.</text>
</comment>
<organism evidence="1 2">
    <name type="scientific">Marinobacterium zhoushanense</name>
    <dbReference type="NCBI Taxonomy" id="1679163"/>
    <lineage>
        <taxon>Bacteria</taxon>
        <taxon>Pseudomonadati</taxon>
        <taxon>Pseudomonadota</taxon>
        <taxon>Gammaproteobacteria</taxon>
        <taxon>Oceanospirillales</taxon>
        <taxon>Oceanospirillaceae</taxon>
        <taxon>Marinobacterium</taxon>
    </lineage>
</organism>